<keyword evidence="1" id="KW-0812">Transmembrane</keyword>
<proteinExistence type="predicted"/>
<dbReference type="Proteomes" id="UP000321595">
    <property type="component" value="Chromosome"/>
</dbReference>
<protein>
    <recommendedName>
        <fullName evidence="4">DoxX family protein</fullName>
    </recommendedName>
</protein>
<dbReference type="EMBL" id="CP042467">
    <property type="protein sequence ID" value="QED28506.1"/>
    <property type="molecule type" value="Genomic_DNA"/>
</dbReference>
<accession>A0A5B8XXX8</accession>
<dbReference type="OrthoDB" id="1122739at2"/>
<feature type="transmembrane region" description="Helical" evidence="1">
    <location>
        <begin position="41"/>
        <end position="62"/>
    </location>
</feature>
<gene>
    <name evidence="2" type="ORF">FRD01_14950</name>
</gene>
<evidence type="ECO:0000313" key="3">
    <source>
        <dbReference type="Proteomes" id="UP000321595"/>
    </source>
</evidence>
<name>A0A5B8XXX8_9DELT</name>
<organism evidence="2 3">
    <name type="scientific">Microvenator marinus</name>
    <dbReference type="NCBI Taxonomy" id="2600177"/>
    <lineage>
        <taxon>Bacteria</taxon>
        <taxon>Deltaproteobacteria</taxon>
        <taxon>Bradymonadales</taxon>
        <taxon>Microvenatoraceae</taxon>
        <taxon>Microvenator</taxon>
    </lineage>
</organism>
<reference evidence="2 3" key="1">
    <citation type="submission" date="2019-08" db="EMBL/GenBank/DDBJ databases">
        <authorList>
            <person name="Liang Q."/>
        </authorList>
    </citation>
    <scope>NUCLEOTIDE SEQUENCE [LARGE SCALE GENOMIC DNA]</scope>
    <source>
        <strain evidence="2 3">V1718</strain>
    </source>
</reference>
<keyword evidence="3" id="KW-1185">Reference proteome</keyword>
<dbReference type="AlphaFoldDB" id="A0A5B8XXX8"/>
<dbReference type="RefSeq" id="WP_146960989.1">
    <property type="nucleotide sequence ID" value="NZ_CP042467.1"/>
</dbReference>
<dbReference type="KEGG" id="bbae:FRD01_14950"/>
<feature type="transmembrane region" description="Helical" evidence="1">
    <location>
        <begin position="99"/>
        <end position="117"/>
    </location>
</feature>
<evidence type="ECO:0000313" key="2">
    <source>
        <dbReference type="EMBL" id="QED28506.1"/>
    </source>
</evidence>
<keyword evidence="1" id="KW-1133">Transmembrane helix</keyword>
<evidence type="ECO:0008006" key="4">
    <source>
        <dbReference type="Google" id="ProtNLM"/>
    </source>
</evidence>
<keyword evidence="1" id="KW-0472">Membrane</keyword>
<sequence length="124" mass="13512">MKTKILGIAALVFGVMTLVEGGKVIFGGPESWEAAGNVVPWVLYFNFAAGFVYILTGILTLLKKQVAAHFALAIAVGSLVVLLGLGVHITMGLPFEPRTAVAMTIRTLFWSGQFWFLRKLMRDI</sequence>
<feature type="transmembrane region" description="Helical" evidence="1">
    <location>
        <begin position="69"/>
        <end position="93"/>
    </location>
</feature>
<evidence type="ECO:0000256" key="1">
    <source>
        <dbReference type="SAM" id="Phobius"/>
    </source>
</evidence>